<sequence>MSREEGVQPGPEQQATVRVIKPSQFDANTPQTPGMERVAAVSRELAGSQGIWAGITVVQPQVASGVHHHGELETVIYVVSGHSQVRWGEGMQYSEEVEPGDFIYIPPFVPHQEINPSPDTPSRWVIIRTGQEPIVVNLEPEASASKIEENKATHPHL</sequence>
<dbReference type="InterPro" id="IPR014710">
    <property type="entry name" value="RmlC-like_jellyroll"/>
</dbReference>
<dbReference type="Proteomes" id="UP000654345">
    <property type="component" value="Unassembled WGS sequence"/>
</dbReference>
<evidence type="ECO:0000259" key="2">
    <source>
        <dbReference type="Pfam" id="PF07883"/>
    </source>
</evidence>
<dbReference type="InterPro" id="IPR052535">
    <property type="entry name" value="Bacilysin_H2HPP_isomerase"/>
</dbReference>
<dbReference type="RefSeq" id="WP_201374989.1">
    <property type="nucleotide sequence ID" value="NZ_BNJG01000003.1"/>
</dbReference>
<protein>
    <submittedName>
        <fullName evidence="3">Mannose-6-phosphate isomerase</fullName>
    </submittedName>
</protein>
<dbReference type="GO" id="GO:0016853">
    <property type="term" value="F:isomerase activity"/>
    <property type="evidence" value="ECO:0007669"/>
    <property type="project" value="UniProtKB-KW"/>
</dbReference>
<dbReference type="Gene3D" id="2.60.120.10">
    <property type="entry name" value="Jelly Rolls"/>
    <property type="match status" value="1"/>
</dbReference>
<proteinExistence type="predicted"/>
<dbReference type="InterPro" id="IPR013096">
    <property type="entry name" value="Cupin_2"/>
</dbReference>
<dbReference type="PANTHER" id="PTHR40112">
    <property type="entry name" value="H2HPP ISOMERASE"/>
    <property type="match status" value="1"/>
</dbReference>
<evidence type="ECO:0000256" key="1">
    <source>
        <dbReference type="SAM" id="MobiDB-lite"/>
    </source>
</evidence>
<keyword evidence="3" id="KW-0413">Isomerase</keyword>
<dbReference type="SUPFAM" id="SSF51182">
    <property type="entry name" value="RmlC-like cupins"/>
    <property type="match status" value="1"/>
</dbReference>
<dbReference type="CDD" id="cd02210">
    <property type="entry name" value="cupin_BLR2406-like"/>
    <property type="match status" value="1"/>
</dbReference>
<feature type="domain" description="Cupin type-2" evidence="2">
    <location>
        <begin position="56"/>
        <end position="127"/>
    </location>
</feature>
<feature type="region of interest" description="Disordered" evidence="1">
    <location>
        <begin position="1"/>
        <end position="33"/>
    </location>
</feature>
<evidence type="ECO:0000313" key="4">
    <source>
        <dbReference type="Proteomes" id="UP000654345"/>
    </source>
</evidence>
<dbReference type="InterPro" id="IPR011051">
    <property type="entry name" value="RmlC_Cupin_sf"/>
</dbReference>
<organism evidence="3 4">
    <name type="scientific">Ktedonobacter robiniae</name>
    <dbReference type="NCBI Taxonomy" id="2778365"/>
    <lineage>
        <taxon>Bacteria</taxon>
        <taxon>Bacillati</taxon>
        <taxon>Chloroflexota</taxon>
        <taxon>Ktedonobacteria</taxon>
        <taxon>Ktedonobacterales</taxon>
        <taxon>Ktedonobacteraceae</taxon>
        <taxon>Ktedonobacter</taxon>
    </lineage>
</organism>
<dbReference type="Pfam" id="PF07883">
    <property type="entry name" value="Cupin_2"/>
    <property type="match status" value="1"/>
</dbReference>
<accession>A0ABQ3V0U0</accession>
<gene>
    <name evidence="3" type="ORF">KSB_72140</name>
</gene>
<reference evidence="3 4" key="1">
    <citation type="journal article" date="2021" name="Int. J. Syst. Evol. Microbiol.">
        <title>Reticulibacter mediterranei gen. nov., sp. nov., within the new family Reticulibacteraceae fam. nov., and Ktedonospora formicarum gen. nov., sp. nov., Ktedonobacter robiniae sp. nov., Dictyobacter formicarum sp. nov. and Dictyobacter arantiisoli sp. nov., belonging to the class Ktedonobacteria.</title>
        <authorList>
            <person name="Yabe S."/>
            <person name="Zheng Y."/>
            <person name="Wang C.M."/>
            <person name="Sakai Y."/>
            <person name="Abe K."/>
            <person name="Yokota A."/>
            <person name="Donadio S."/>
            <person name="Cavaletti L."/>
            <person name="Monciardini P."/>
        </authorList>
    </citation>
    <scope>NUCLEOTIDE SEQUENCE [LARGE SCALE GENOMIC DNA]</scope>
    <source>
        <strain evidence="3 4">SOSP1-30</strain>
    </source>
</reference>
<evidence type="ECO:0000313" key="3">
    <source>
        <dbReference type="EMBL" id="GHO58739.1"/>
    </source>
</evidence>
<dbReference type="PANTHER" id="PTHR40112:SF1">
    <property type="entry name" value="H2HPP ISOMERASE"/>
    <property type="match status" value="1"/>
</dbReference>
<dbReference type="EMBL" id="BNJG01000003">
    <property type="protein sequence ID" value="GHO58739.1"/>
    <property type="molecule type" value="Genomic_DNA"/>
</dbReference>
<keyword evidence="4" id="KW-1185">Reference proteome</keyword>
<name>A0ABQ3V0U0_9CHLR</name>
<comment type="caution">
    <text evidence="3">The sequence shown here is derived from an EMBL/GenBank/DDBJ whole genome shotgun (WGS) entry which is preliminary data.</text>
</comment>